<keyword evidence="3" id="KW-1185">Reference proteome</keyword>
<feature type="signal peptide" evidence="1">
    <location>
        <begin position="1"/>
        <end position="15"/>
    </location>
</feature>
<accession>A0A6P8B3V3</accession>
<dbReference type="Gene3D" id="2.60.120.1560">
    <property type="match status" value="1"/>
</dbReference>
<dbReference type="InterPro" id="IPR018871">
    <property type="entry name" value="GLEYA_adhesin_domain"/>
</dbReference>
<evidence type="ECO:0000313" key="3">
    <source>
        <dbReference type="Proteomes" id="UP000515153"/>
    </source>
</evidence>
<dbReference type="Pfam" id="PF10528">
    <property type="entry name" value="GLEYA"/>
    <property type="match status" value="1"/>
</dbReference>
<reference evidence="4" key="1">
    <citation type="journal article" date="2019" name="Mol. Biol. Evol.">
        <title>Blast fungal genomes show frequent chromosomal changes, gene gains and losses, and effector gene turnover.</title>
        <authorList>
            <person name="Gomez Luciano L.B."/>
            <person name="Jason Tsai I."/>
            <person name="Chuma I."/>
            <person name="Tosa Y."/>
            <person name="Chen Y.H."/>
            <person name="Li J.Y."/>
            <person name="Li M.Y."/>
            <person name="Jade Lu M.Y."/>
            <person name="Nakayashiki H."/>
            <person name="Li W.H."/>
        </authorList>
    </citation>
    <scope>NUCLEOTIDE SEQUENCE</scope>
    <source>
        <strain evidence="4">NI907</strain>
    </source>
</reference>
<evidence type="ECO:0000259" key="2">
    <source>
        <dbReference type="PROSITE" id="PS51820"/>
    </source>
</evidence>
<evidence type="ECO:0000313" key="4">
    <source>
        <dbReference type="RefSeq" id="XP_030981704.1"/>
    </source>
</evidence>
<sequence>MLPAALLALAGLTAASPNVILHFSPRICMPGLETDVLITHQWAYYALTNGTGQGQVPDNTMPGSYQDQFSTDAVKGVEPTTTGTSLRITYGSESEECDASPAVVDGVSQGNASHATYSVVQHRGYLVAEQTGNYTLSVSASDLVAAWFGQDAVSGWDWSNVAVMAQSDGDDEDGGSDGLQTYSFEATEGDYLPMRIMYVNAQGCSALSVNFTRPDGMEILGADDIRSQNVIRDCIGGDPRYPNKALPFVPWSQES</sequence>
<reference evidence="4" key="2">
    <citation type="submission" date="2019-10" db="EMBL/GenBank/DDBJ databases">
        <authorList>
            <consortium name="NCBI Genome Project"/>
        </authorList>
    </citation>
    <scope>NUCLEOTIDE SEQUENCE</scope>
    <source>
        <strain evidence="4">NI907</strain>
    </source>
</reference>
<feature type="chain" id="PRO_5028385152" description="PA14 domain-containing protein" evidence="1">
    <location>
        <begin position="16"/>
        <end position="255"/>
    </location>
</feature>
<proteinExistence type="predicted"/>
<name>A0A6P8B3V3_PYRGI</name>
<protein>
    <recommendedName>
        <fullName evidence="2">PA14 domain-containing protein</fullName>
    </recommendedName>
</protein>
<dbReference type="PROSITE" id="PS51820">
    <property type="entry name" value="PA14"/>
    <property type="match status" value="1"/>
</dbReference>
<dbReference type="AlphaFoldDB" id="A0A6P8B3V3"/>
<evidence type="ECO:0000256" key="1">
    <source>
        <dbReference type="SAM" id="SignalP"/>
    </source>
</evidence>
<organism evidence="3 4">
    <name type="scientific">Pyricularia grisea</name>
    <name type="common">Crabgrass-specific blast fungus</name>
    <name type="synonym">Magnaporthe grisea</name>
    <dbReference type="NCBI Taxonomy" id="148305"/>
    <lineage>
        <taxon>Eukaryota</taxon>
        <taxon>Fungi</taxon>
        <taxon>Dikarya</taxon>
        <taxon>Ascomycota</taxon>
        <taxon>Pezizomycotina</taxon>
        <taxon>Sordariomycetes</taxon>
        <taxon>Sordariomycetidae</taxon>
        <taxon>Magnaporthales</taxon>
        <taxon>Pyriculariaceae</taxon>
        <taxon>Pyricularia</taxon>
    </lineage>
</organism>
<dbReference type="Proteomes" id="UP000515153">
    <property type="component" value="Unplaced"/>
</dbReference>
<gene>
    <name evidence="4" type="ORF">PgNI_07276</name>
</gene>
<dbReference type="KEGG" id="pgri:PgNI_07276"/>
<reference evidence="4" key="3">
    <citation type="submission" date="2025-08" db="UniProtKB">
        <authorList>
            <consortium name="RefSeq"/>
        </authorList>
    </citation>
    <scope>IDENTIFICATION</scope>
    <source>
        <strain evidence="4">NI907</strain>
    </source>
</reference>
<dbReference type="InterPro" id="IPR037524">
    <property type="entry name" value="PA14/GLEYA"/>
</dbReference>
<keyword evidence="1" id="KW-0732">Signal</keyword>
<dbReference type="GeneID" id="41962200"/>
<feature type="domain" description="PA14" evidence="2">
    <location>
        <begin position="59"/>
        <end position="225"/>
    </location>
</feature>
<dbReference type="RefSeq" id="XP_030981704.1">
    <property type="nucleotide sequence ID" value="XM_031127291.1"/>
</dbReference>